<dbReference type="InterPro" id="IPR006059">
    <property type="entry name" value="SBP"/>
</dbReference>
<gene>
    <name evidence="2" type="primary">ugpB</name>
    <name evidence="2" type="ORF">WGH24286_00744</name>
</gene>
<organism evidence="2 3">
    <name type="scientific">Periweissella ghanensis</name>
    <dbReference type="NCBI Taxonomy" id="467997"/>
    <lineage>
        <taxon>Bacteria</taxon>
        <taxon>Bacillati</taxon>
        <taxon>Bacillota</taxon>
        <taxon>Bacilli</taxon>
        <taxon>Lactobacillales</taxon>
        <taxon>Lactobacillaceae</taxon>
        <taxon>Periweissella</taxon>
    </lineage>
</organism>
<dbReference type="Proteomes" id="UP000789719">
    <property type="component" value="Unassembled WGS sequence"/>
</dbReference>
<proteinExistence type="predicted"/>
<evidence type="ECO:0000313" key="3">
    <source>
        <dbReference type="Proteomes" id="UP000789719"/>
    </source>
</evidence>
<reference evidence="2 3" key="1">
    <citation type="submission" date="2021-11" db="EMBL/GenBank/DDBJ databases">
        <authorList>
            <person name="Depoorter E."/>
        </authorList>
    </citation>
    <scope>NUCLEOTIDE SEQUENCE [LARGE SCALE GENOMIC DNA]</scope>
    <source>
        <strain evidence="2 3">LMG 24286</strain>
    </source>
</reference>
<dbReference type="EMBL" id="CAKKNT010000007">
    <property type="protein sequence ID" value="CAH0418326.1"/>
    <property type="molecule type" value="Genomic_DNA"/>
</dbReference>
<name>A0ABM8ZAQ4_9LACO</name>
<dbReference type="SUPFAM" id="SSF53850">
    <property type="entry name" value="Periplasmic binding protein-like II"/>
    <property type="match status" value="1"/>
</dbReference>
<sequence length="439" mass="47735">MRFSKKSLKYLALAATAASALTIMAGCSNGSSNSADSGKKVQIEFWYGLGSGAGKQMQEMITDFNKSQNQVVVKGVQQADYPTTWQKVQAGLAAHTAPAVFLAQSNTIQAFGGPKGVLRDLTPMVNETSFNKSDFLPVFTKDDQINGDTYAVPAYGTTQIEYYNEKVLKKAGVDPKTAYSTWQNLAAASKQMKEKAGVPNGHMIMWGPDNLTDMALSNGGQFLKDGGKKVDINSKAWIQAWEFARQQLFETKNMSTISGGQGWTYWYKTIDTVMHNQAGSYTGSSGDRANLDFSFINALPQPGFNNNPAKPQAQALNMAIPKSVTDAQAKAAFKWIEYFTNKERQATWSEKIGYVPVRKSVSDDAAYKKFVTANPYANVAFEQAQNASPEFIDPTGGKILAALQKAADEVEIQNIPAKKALDEAAKVAQQALDQALASK</sequence>
<evidence type="ECO:0000256" key="1">
    <source>
        <dbReference type="SAM" id="SignalP"/>
    </source>
</evidence>
<dbReference type="Pfam" id="PF13416">
    <property type="entry name" value="SBP_bac_8"/>
    <property type="match status" value="1"/>
</dbReference>
<keyword evidence="1" id="KW-0732">Signal</keyword>
<dbReference type="RefSeq" id="WP_230098421.1">
    <property type="nucleotide sequence ID" value="NZ_CAKKNT010000007.1"/>
</dbReference>
<feature type="chain" id="PRO_5046569395" evidence="1">
    <location>
        <begin position="26"/>
        <end position="439"/>
    </location>
</feature>
<dbReference type="PANTHER" id="PTHR43649">
    <property type="entry name" value="ARABINOSE-BINDING PROTEIN-RELATED"/>
    <property type="match status" value="1"/>
</dbReference>
<comment type="caution">
    <text evidence="2">The sequence shown here is derived from an EMBL/GenBank/DDBJ whole genome shotgun (WGS) entry which is preliminary data.</text>
</comment>
<keyword evidence="3" id="KW-1185">Reference proteome</keyword>
<dbReference type="PANTHER" id="PTHR43649:SF12">
    <property type="entry name" value="DIACETYLCHITOBIOSE BINDING PROTEIN DASA"/>
    <property type="match status" value="1"/>
</dbReference>
<feature type="signal peptide" evidence="1">
    <location>
        <begin position="1"/>
        <end position="25"/>
    </location>
</feature>
<evidence type="ECO:0000313" key="2">
    <source>
        <dbReference type="EMBL" id="CAH0418326.1"/>
    </source>
</evidence>
<dbReference type="PROSITE" id="PS51257">
    <property type="entry name" value="PROKAR_LIPOPROTEIN"/>
    <property type="match status" value="1"/>
</dbReference>
<dbReference type="Gene3D" id="3.40.190.10">
    <property type="entry name" value="Periplasmic binding protein-like II"/>
    <property type="match status" value="1"/>
</dbReference>
<dbReference type="InterPro" id="IPR050490">
    <property type="entry name" value="Bact_solute-bd_prot1"/>
</dbReference>
<protein>
    <submittedName>
        <fullName evidence="2">Sn-glycerol-3-phosphate-binding periplasmic protein UgpB</fullName>
    </submittedName>
</protein>
<accession>A0ABM8ZAQ4</accession>